<dbReference type="OrthoDB" id="5419922at2759"/>
<dbReference type="VEuPathDB" id="FungiDB:AJ78_02932"/>
<reference evidence="2 3" key="1">
    <citation type="submission" date="2015-07" db="EMBL/GenBank/DDBJ databases">
        <title>Emmonsia species relationships and genome sequence.</title>
        <authorList>
            <consortium name="The Broad Institute Genomics Platform"/>
            <person name="Cuomo C.A."/>
            <person name="Munoz J.F."/>
            <person name="Imamovic A."/>
            <person name="Priest M.E."/>
            <person name="Young S."/>
            <person name="Clay O.K."/>
            <person name="McEwen J.G."/>
        </authorList>
    </citation>
    <scope>NUCLEOTIDE SEQUENCE [LARGE SCALE GENOMIC DNA]</scope>
    <source>
        <strain evidence="2 3">UAMH 9510</strain>
    </source>
</reference>
<feature type="region of interest" description="Disordered" evidence="1">
    <location>
        <begin position="173"/>
        <end position="214"/>
    </location>
</feature>
<feature type="compositionally biased region" description="Polar residues" evidence="1">
    <location>
        <begin position="247"/>
        <end position="264"/>
    </location>
</feature>
<evidence type="ECO:0000313" key="2">
    <source>
        <dbReference type="EMBL" id="OJD16950.1"/>
    </source>
</evidence>
<feature type="compositionally biased region" description="Polar residues" evidence="1">
    <location>
        <begin position="620"/>
        <end position="632"/>
    </location>
</feature>
<feature type="region of interest" description="Disordered" evidence="1">
    <location>
        <begin position="1"/>
        <end position="35"/>
    </location>
</feature>
<dbReference type="AlphaFoldDB" id="A0A1J9PLH0"/>
<dbReference type="Proteomes" id="UP000182235">
    <property type="component" value="Unassembled WGS sequence"/>
</dbReference>
<feature type="region of interest" description="Disordered" evidence="1">
    <location>
        <begin position="728"/>
        <end position="763"/>
    </location>
</feature>
<feature type="compositionally biased region" description="Polar residues" evidence="1">
    <location>
        <begin position="396"/>
        <end position="406"/>
    </location>
</feature>
<feature type="compositionally biased region" description="Basic residues" evidence="1">
    <location>
        <begin position="599"/>
        <end position="610"/>
    </location>
</feature>
<feature type="compositionally biased region" description="Polar residues" evidence="1">
    <location>
        <begin position="273"/>
        <end position="285"/>
    </location>
</feature>
<sequence>MVFKRHTSPLHFEPLSPPRSELLSEFSDSDDGLHKAARNAKRRKIERLGQDYLEGKPLFILSASLKGPLDNGWINPWRRKKEKVKSAPSGAGGGELNKGIPGPPGVIPEQTSKHFNSTTKTPRVRLKGSGFEPFLNPERIQEQRSNGLQWDADKRTRERLETAVACIQARKGRQSASNNILSGPRTVSAPLNSVTAERATRPASASHRISVDSKSSWLKTDANTLHAQAYGRPIGSSPTPGYRPRSSGKSQSDGGARQQSNTMQRVDDLADDNGNNTSYCISFTPINGPGPAKGQREGSNSSLRKTGNEPPSEKPSSSKTLMSPDDRSRFPKPGKPASAFRRHSSGKEKEELPLLVGKNGCRTLPTIQPSESPQAAPSTDRFPGSQFPPLGKPLSSADTISSSNGNAKRHKHCHSENSRSTTIAQPEFKDRNRHNDSSHTLPFDPTPSSGTYNFRDQTFNNSTASGSVAFAQIIPDHWRFSNPVISLHSAHLSAIHDTSTRRGSQSGGYEDQRLTQAGLAVAQKPLRDGLAVAVDGDQSQPLDIFDTVTQNGQTHNHDHGSSAQAMPNAVIPFDFNTAKRIKPGGRPEGGAYGSDKRKGDKNRRRNRSRNRHSEPPSDPFSLSHTRNQTQSLPLFPDSTPRHHQHDHSLNNGSHPPGERNTPDPESTSLPFNLNASTNATNSTRQQQDGQGHPPGWDNFNLSQAVRDAGTFLASWDFENAELERLKNIHNSNSGSKNGMLMPLPSTSSGPKLKSILRSNMSAQ</sequence>
<feature type="region of interest" description="Disordered" evidence="1">
    <location>
        <begin position="577"/>
        <end position="701"/>
    </location>
</feature>
<dbReference type="EMBL" id="LGRN01000086">
    <property type="protein sequence ID" value="OJD16950.1"/>
    <property type="molecule type" value="Genomic_DNA"/>
</dbReference>
<name>A0A1J9PLH0_9EURO</name>
<evidence type="ECO:0000313" key="3">
    <source>
        <dbReference type="Proteomes" id="UP000182235"/>
    </source>
</evidence>
<dbReference type="STRING" id="1447872.A0A1J9PLH0"/>
<feature type="region of interest" description="Disordered" evidence="1">
    <location>
        <begin position="228"/>
        <end position="453"/>
    </location>
</feature>
<keyword evidence="3" id="KW-1185">Reference proteome</keyword>
<feature type="region of interest" description="Disordered" evidence="1">
    <location>
        <begin position="80"/>
        <end position="132"/>
    </location>
</feature>
<organism evidence="2 3">
    <name type="scientific">Emergomyces pasteurianus Ep9510</name>
    <dbReference type="NCBI Taxonomy" id="1447872"/>
    <lineage>
        <taxon>Eukaryota</taxon>
        <taxon>Fungi</taxon>
        <taxon>Dikarya</taxon>
        <taxon>Ascomycota</taxon>
        <taxon>Pezizomycotina</taxon>
        <taxon>Eurotiomycetes</taxon>
        <taxon>Eurotiomycetidae</taxon>
        <taxon>Onygenales</taxon>
        <taxon>Ajellomycetaceae</taxon>
        <taxon>Emergomyces</taxon>
    </lineage>
</organism>
<feature type="compositionally biased region" description="Low complexity" evidence="1">
    <location>
        <begin position="674"/>
        <end position="683"/>
    </location>
</feature>
<feature type="compositionally biased region" description="Polar residues" evidence="1">
    <location>
        <begin position="365"/>
        <end position="377"/>
    </location>
</feature>
<protein>
    <submittedName>
        <fullName evidence="2">Uncharacterized protein</fullName>
    </submittedName>
</protein>
<evidence type="ECO:0000256" key="1">
    <source>
        <dbReference type="SAM" id="MobiDB-lite"/>
    </source>
</evidence>
<proteinExistence type="predicted"/>
<feature type="compositionally biased region" description="Polar residues" evidence="1">
    <location>
        <begin position="109"/>
        <end position="121"/>
    </location>
</feature>
<comment type="caution">
    <text evidence="2">The sequence shown here is derived from an EMBL/GenBank/DDBJ whole genome shotgun (WGS) entry which is preliminary data.</text>
</comment>
<feature type="compositionally biased region" description="Basic and acidic residues" evidence="1">
    <location>
        <begin position="427"/>
        <end position="437"/>
    </location>
</feature>
<gene>
    <name evidence="2" type="ORF">AJ78_02932</name>
</gene>
<accession>A0A1J9PLH0</accession>
<feature type="compositionally biased region" description="Polar residues" evidence="1">
    <location>
        <begin position="663"/>
        <end position="673"/>
    </location>
</feature>